<comment type="caution">
    <text evidence="1">The sequence shown here is derived from an EMBL/GenBank/DDBJ whole genome shotgun (WGS) entry which is preliminary data.</text>
</comment>
<organism evidence="1 2">
    <name type="scientific">Paenibacillus forsythiae</name>
    <dbReference type="NCBI Taxonomy" id="365616"/>
    <lineage>
        <taxon>Bacteria</taxon>
        <taxon>Bacillati</taxon>
        <taxon>Bacillota</taxon>
        <taxon>Bacilli</taxon>
        <taxon>Bacillales</taxon>
        <taxon>Paenibacillaceae</taxon>
        <taxon>Paenibacillus</taxon>
    </lineage>
</organism>
<proteinExistence type="predicted"/>
<accession>A0ABU3H8Q4</accession>
<name>A0ABU3H8Q4_9BACL</name>
<reference evidence="1 2" key="1">
    <citation type="submission" date="2023-07" db="EMBL/GenBank/DDBJ databases">
        <title>Genomic Encyclopedia of Type Strains, Phase IV (KMG-IV): sequencing the most valuable type-strain genomes for metagenomic binning, comparative biology and taxonomic classification.</title>
        <authorList>
            <person name="Goeker M."/>
        </authorList>
    </citation>
    <scope>NUCLEOTIDE SEQUENCE [LARGE SCALE GENOMIC DNA]</scope>
    <source>
        <strain evidence="1 2">T98</strain>
    </source>
</reference>
<evidence type="ECO:0000313" key="2">
    <source>
        <dbReference type="Proteomes" id="UP001248709"/>
    </source>
</evidence>
<sequence length="153" mass="17470">MIGKKRFRSKAEHINHLYNRYRGRPWGMSARGFASGLQAYLRDSLGNSATVLLRRFNDFSLYKSEIDAGRPVAVKFDKWFSLRWLGGYAYDYHWTVGTGYEMTETGLLWLIVQDNGSKRANGGFAASRERRIDYGANRAVITMVALDFIQAGQ</sequence>
<evidence type="ECO:0000313" key="1">
    <source>
        <dbReference type="EMBL" id="MDT3427212.1"/>
    </source>
</evidence>
<dbReference type="Proteomes" id="UP001248709">
    <property type="component" value="Unassembled WGS sequence"/>
</dbReference>
<dbReference type="EMBL" id="JAUSUY010000011">
    <property type="protein sequence ID" value="MDT3427212.1"/>
    <property type="molecule type" value="Genomic_DNA"/>
</dbReference>
<keyword evidence="2" id="KW-1185">Reference proteome</keyword>
<protein>
    <submittedName>
        <fullName evidence="1">Uncharacterized protein</fullName>
    </submittedName>
</protein>
<gene>
    <name evidence="1" type="ORF">J2Z22_002763</name>
</gene>